<dbReference type="AlphaFoldDB" id="A0A8B6M9A6"/>
<keyword evidence="2" id="KW-1185">Reference proteome</keyword>
<organism evidence="1 2">
    <name type="scientific">Methylocella tundrae</name>
    <dbReference type="NCBI Taxonomy" id="227605"/>
    <lineage>
        <taxon>Bacteria</taxon>
        <taxon>Pseudomonadati</taxon>
        <taxon>Pseudomonadota</taxon>
        <taxon>Alphaproteobacteria</taxon>
        <taxon>Hyphomicrobiales</taxon>
        <taxon>Beijerinckiaceae</taxon>
        <taxon>Methylocella</taxon>
    </lineage>
</organism>
<evidence type="ECO:0000313" key="2">
    <source>
        <dbReference type="Proteomes" id="UP000485880"/>
    </source>
</evidence>
<evidence type="ECO:0000313" key="1">
    <source>
        <dbReference type="EMBL" id="VTZ51603.1"/>
    </source>
</evidence>
<proteinExistence type="predicted"/>
<gene>
    <name evidence="1" type="ORF">MPC4_400004</name>
</gene>
<comment type="caution">
    <text evidence="1">The sequence shown here is derived from an EMBL/GenBank/DDBJ whole genome shotgun (WGS) entry which is preliminary data.</text>
</comment>
<reference evidence="1 2" key="1">
    <citation type="submission" date="2019-05" db="EMBL/GenBank/DDBJ databases">
        <authorList>
            <person name="Farhan Ul Haque M."/>
        </authorList>
    </citation>
    <scope>NUCLEOTIDE SEQUENCE [LARGE SCALE GENOMIC DNA]</scope>
    <source>
        <strain evidence="1">2</strain>
    </source>
</reference>
<name>A0A8B6M9A6_METTU</name>
<dbReference type="Proteomes" id="UP000485880">
    <property type="component" value="Unassembled WGS sequence"/>
</dbReference>
<protein>
    <submittedName>
        <fullName evidence="1">Uncharacterized protein</fullName>
    </submittedName>
</protein>
<accession>A0A8B6M9A6</accession>
<dbReference type="EMBL" id="CABFMQ020000099">
    <property type="protein sequence ID" value="VTZ51603.1"/>
    <property type="molecule type" value="Genomic_DNA"/>
</dbReference>
<sequence length="59" mass="6449">MGQCTETLLFGFPTPQDLPYAYILGVSLLRADLLKLVRRGQKPLRCANGVAPYCYSTGA</sequence>